<evidence type="ECO:0000313" key="8">
    <source>
        <dbReference type="EMBL" id="SFN35999.1"/>
    </source>
</evidence>
<evidence type="ECO:0000256" key="4">
    <source>
        <dbReference type="ARBA" id="ARBA00023026"/>
    </source>
</evidence>
<dbReference type="InterPro" id="IPR022044">
    <property type="entry name" value="TcdB_toxin_mid/C"/>
</dbReference>
<dbReference type="Pfam" id="PF12255">
    <property type="entry name" value="TcdB_toxin_midC"/>
    <property type="match status" value="1"/>
</dbReference>
<dbReference type="Pfam" id="PF03534">
    <property type="entry name" value="SpvB"/>
    <property type="match status" value="1"/>
</dbReference>
<dbReference type="Gene3D" id="2.180.10.10">
    <property type="entry name" value="RHS repeat-associated core"/>
    <property type="match status" value="1"/>
</dbReference>
<dbReference type="InterPro" id="IPR050708">
    <property type="entry name" value="T6SS_VgrG/RHS"/>
</dbReference>
<dbReference type="NCBIfam" id="TIGR03696">
    <property type="entry name" value="Rhs_assc_core"/>
    <property type="match status" value="1"/>
</dbReference>
<proteinExistence type="predicted"/>
<feature type="compositionally biased region" description="Polar residues" evidence="5">
    <location>
        <begin position="2468"/>
        <end position="2485"/>
    </location>
</feature>
<accession>A0A1I4YEI5</accession>
<dbReference type="Pfam" id="PF12256">
    <property type="entry name" value="TcdB_toxin_midN"/>
    <property type="match status" value="1"/>
</dbReference>
<feature type="compositionally biased region" description="Polar residues" evidence="5">
    <location>
        <begin position="2337"/>
        <end position="2349"/>
    </location>
</feature>
<dbReference type="GO" id="GO:0005737">
    <property type="term" value="C:cytoplasm"/>
    <property type="evidence" value="ECO:0007669"/>
    <property type="project" value="InterPro"/>
</dbReference>
<feature type="domain" description="Insecticide toxin TcdB middle/C-terminal" evidence="6">
    <location>
        <begin position="926"/>
        <end position="1053"/>
    </location>
</feature>
<reference evidence="9" key="1">
    <citation type="submission" date="2016-10" db="EMBL/GenBank/DDBJ databases">
        <authorList>
            <person name="Varghese N."/>
        </authorList>
    </citation>
    <scope>NUCLEOTIDE SEQUENCE [LARGE SCALE GENOMIC DNA]</scope>
    <source>
        <strain evidence="9">Nsp8</strain>
    </source>
</reference>
<name>A0A1I4YEI5_9PROT</name>
<keyword evidence="9" id="KW-1185">Reference proteome</keyword>
<keyword evidence="3" id="KW-0732">Signal</keyword>
<evidence type="ECO:0000256" key="1">
    <source>
        <dbReference type="ARBA" id="ARBA00004613"/>
    </source>
</evidence>
<dbReference type="InterPro" id="IPR028994">
    <property type="entry name" value="Integrin_alpha_N"/>
</dbReference>
<dbReference type="InterPro" id="IPR013517">
    <property type="entry name" value="FG-GAP"/>
</dbReference>
<feature type="region of interest" description="Disordered" evidence="5">
    <location>
        <begin position="2468"/>
        <end position="2495"/>
    </location>
</feature>
<dbReference type="GO" id="GO:0005576">
    <property type="term" value="C:extracellular region"/>
    <property type="evidence" value="ECO:0007669"/>
    <property type="project" value="UniProtKB-SubCell"/>
</dbReference>
<comment type="subcellular location">
    <subcellularLocation>
        <location evidence="1">Secreted</location>
    </subcellularLocation>
</comment>
<dbReference type="EMBL" id="FOVJ01000001">
    <property type="protein sequence ID" value="SFN35999.1"/>
    <property type="molecule type" value="Genomic_DNA"/>
</dbReference>
<keyword evidence="2" id="KW-0964">Secreted</keyword>
<evidence type="ECO:0000256" key="3">
    <source>
        <dbReference type="ARBA" id="ARBA00022729"/>
    </source>
</evidence>
<evidence type="ECO:0000259" key="6">
    <source>
        <dbReference type="Pfam" id="PF12255"/>
    </source>
</evidence>
<evidence type="ECO:0000256" key="5">
    <source>
        <dbReference type="SAM" id="MobiDB-lite"/>
    </source>
</evidence>
<feature type="domain" description="Insecticide toxin TcdB middle/N-terminal" evidence="7">
    <location>
        <begin position="704"/>
        <end position="835"/>
    </location>
</feature>
<evidence type="ECO:0000256" key="2">
    <source>
        <dbReference type="ARBA" id="ARBA00022525"/>
    </source>
</evidence>
<organism evidence="8 9">
    <name type="scientific">Nitrosospira briensis</name>
    <dbReference type="NCBI Taxonomy" id="35799"/>
    <lineage>
        <taxon>Bacteria</taxon>
        <taxon>Pseudomonadati</taxon>
        <taxon>Pseudomonadota</taxon>
        <taxon>Betaproteobacteria</taxon>
        <taxon>Nitrosomonadales</taxon>
        <taxon>Nitrosomonadaceae</taxon>
        <taxon>Nitrosospira</taxon>
    </lineage>
</organism>
<dbReference type="RefSeq" id="WP_074794493.1">
    <property type="nucleotide sequence ID" value="NZ_FOVJ01000001.1"/>
</dbReference>
<dbReference type="SUPFAM" id="SSF69318">
    <property type="entry name" value="Integrin alpha N-terminal domain"/>
    <property type="match status" value="1"/>
</dbReference>
<dbReference type="InterPro" id="IPR003284">
    <property type="entry name" value="Sal_SpvB"/>
</dbReference>
<feature type="region of interest" description="Disordered" evidence="5">
    <location>
        <begin position="1"/>
        <end position="24"/>
    </location>
</feature>
<dbReference type="Pfam" id="PF13517">
    <property type="entry name" value="FG-GAP_3"/>
    <property type="match status" value="1"/>
</dbReference>
<dbReference type="PANTHER" id="PTHR32305:SF15">
    <property type="entry name" value="PROTEIN RHSA-RELATED"/>
    <property type="match status" value="1"/>
</dbReference>
<feature type="region of interest" description="Disordered" evidence="5">
    <location>
        <begin position="2333"/>
        <end position="2360"/>
    </location>
</feature>
<dbReference type="InterPro" id="IPR022385">
    <property type="entry name" value="Rhs_assc_core"/>
</dbReference>
<protein>
    <submittedName>
        <fullName evidence="8">RHS repeat-associated core domain-containing protein</fullName>
    </submittedName>
</protein>
<evidence type="ECO:0000313" key="9">
    <source>
        <dbReference type="Proteomes" id="UP000183107"/>
    </source>
</evidence>
<evidence type="ECO:0000259" key="7">
    <source>
        <dbReference type="Pfam" id="PF12256"/>
    </source>
</evidence>
<dbReference type="Proteomes" id="UP000183107">
    <property type="component" value="Unassembled WGS sequence"/>
</dbReference>
<dbReference type="PRINTS" id="PR01341">
    <property type="entry name" value="SALSPVBPROT"/>
</dbReference>
<gene>
    <name evidence="8" type="ORF">SAMN05216386_0636</name>
</gene>
<dbReference type="PANTHER" id="PTHR32305">
    <property type="match status" value="1"/>
</dbReference>
<keyword evidence="4" id="KW-0843">Virulence</keyword>
<sequence length="2599" mass="289501">MAPEAKPTNQDKDQQKLAAPSISLPKGGGAIRGIGEKFAANPVTGTGSMSVPIATSPGRSGFGPQLSLSYDSGSGNGPFGFGWSLSLPSITRKTDKGLPQYFDAEESDIFILSGAEDLVPELLLDGSRFEDTTTDPAYTIHRYRPRVEGLFARIERWTSNENGDIHWRSISRDNILTLYGKDTNSRIADPSDPLRIFSWLICETRDDKGNAVLYKYKAEDDIGVNLSQAHERNRGEHVSPQRTANQYLKHIFYGNRTSLLDETGRRPRVLTQEQLDNAVWMFEVVFDYGEHDAENPKPGDAGDWAHRADPFSTYRAGFEVRTTRLCQRVLMFHHFPGEEGVGSDCLVRSTDFTYSHEEDPTNARNPVYTFLLAVTQSGYKRNNSGYLKHSLPPLEYEYTQPIVQDTVHEVDPTSLENLPIGVDEAAYQWTDLHGEGIPGILTEQADAWFYKRNISPISEKQVEFAPVERIAIKPNVGVNGGGAGGQAQPAAQFMDLAGDGQPDLVVMNDPVPGLYEHDEGEGWTSFRPFPSRLYRDMRDPNLKFVDLDGDGHADVLISENDAFIWHASLAEEGFSPARRVQQALDEEKGARLVFADGTESIYLADMSGDGLTDLVRIRNGEACYWPNLGYCRFGAKVDMDNAPHFDRQEQFEHKRIRLADIDGTGTTDIIYLHQDGVRLYFNQSGNSWGQPQPLPVFPRVDELVSIHPTDLLGNGTACLVWSSPLPGDAQRHMRYVDLMGGQKPHLLVKSINNLGAETRVHYASSTKFYLQDKRDRKPWITRLPFPVHVVERVETHDHISRNRFVTRYAYHHGYFDGVEREFHGFGMVEQWDTEEFATLAEGGALSESTNIDLASHVPPVHTKTWFHTGIYVGRNHVSDFFAGLLNGNNKDEYYHEPGLSPDQARERLLPDTVMPSGLTLEEEREACRALKGSMLRQEVYALDGSTKEKDPYTVTEQNFAIQVLQRRGQNPYGVFLTHAHETINHHYERNPTDSRDAHVLTLEVDNFGNVLKQAAVGYGRRQPDSDLDAEDQAKQAQMLIIYTENGVTNTIDAADDHRTPLPCETRTYQLTGVDAPAPAGRLTFAEVLAAGIAATAIDYEQSPADQALQKRLIEHERIYYRPDDLGVAAGDVLALLPLGIIEPLALPGESYKLAFTPGLITTVYGDRVSDAMLETDGRYVHTEAEDEWWIPSGRVFLSPDSGDTPVQEFAYARQHFFLPHRYRNPFHTDAVSTETILTYDAYDLLLLETRDALDNRVTVGERDTSGTITREGNDYRVLQPWLISDPNRNRTAMAFDALGMVVGTAVMGKPTPALVEGDSLEGFLPDLDQSQIDAFFTDQRGPITNTLLAGATTRIIYDVDRYYRLGDVAKPVYAATLARETHVSDPLPAGELKIQVSFSYSDGFGREIQKKIQAEAGPVIEDGPVVSTRWVGSGWTIFNNKGKPVRQYEPFFDDSHDFRFGKQVGVSTVLFYDPVERVVGTLHPNHTWEKVVSNPWRTETWDVNDTVLIADPKTDPDVGDFFRRLPEEDYLRTWYAQREGGALGPQEQAAALKTAVHAATPTATHADSLGRSFLTVAHNKFKRTDTAEADPPIEEFYATRVIFDIEGNQREVIDANGHIVMRYDYDIAGPAEDEEAAQARIHQASMEAGEHWVLNDVAGNAIYAWDSRDHRFHTVYDPLRRPMDSFLQEGEGTELLVGHTTYGETQPDPESGNLRGKVVQFFDQAGIVTTDEYDFKGNALRSQRQLAIEYKTTLDWSGDIQLEADIYTSRTRYDALNRPIQLIAPHSNQPNAKINVIQPIYNEANLLEEMHAWLDHGSEPEDWLNPDTANFHAVTNIDYDAKGQRMRIDYGNGASTLYDYDPLTFRLVHLLTRRDATAFPDDCPQPAPAGWPGCQVQNLHYTYDPAGNITHIRDDAQQAIYFRNRRVEPSADYIYDAIYRLIEATGREHLGQMGGAPIPHSYNDAGRVGLLHQGDRNVMGQYVERYLYDAVGNFEEIQHRGTDPAHPGWTRTYDYLEPSLLEPTQKSNRLTSTTIGAITETYSTNGDGYDPHGNMLRMPQLQVMQWDFKDQLQMTQRQAVNAEDEDGTQHQGERTWYVYDARGQRVRKVTERRNGTRKSERIYLGGFEIYHEFNGNGSDIKLERETLHIMDDKQRIALVETRTTRGEDDTPAQLIRFQFGNHLGSASLELDDQGRIISYEEYSPYGSTSYQAVSGQTETPKRYRYTGMERDEESGFNYHGARYYMPWLARWASTDPSGLIAGPNLYLYVNGNPIIASDPSGREEKQLWLMEQKRLQIHPIATRVSRGITSLQRAALRVLDTWFGSQAGANWAHPKGQSFNTQPAGTQVPLQPEPGSKNMSAQHESKVAGKIAGAAGGFRRKWDGNHSVDTTVPAGTKIKQPPPEPHVKALAPLAKNLPKRTEAVVAPPPAPPAKSTSAQLKLPFAHSGAPVKAWSNPTATQQQTAFAVKPQSVQKPQFIPTSGQGVRTLDPAPSPRGAIRGTIAGIIAAEAPGLVEKGIRKLGGSETAAKTGGFLTAVGTAAALGAAAGAPAGGIGAGPGAIIGAGIGAVSYGWDELGDALFGGPSIWEMMEEYEKEMR</sequence>
<dbReference type="InterPro" id="IPR022045">
    <property type="entry name" value="TcdB_toxin_mid/N"/>
</dbReference>